<accession>A0ABN5G2X2</accession>
<name>A0ABN5G2X2_BACCL</name>
<sequence>MTPAKIHRRVMEPINNVFRQHSQGNSDKFFRKGKRFDKFGQPHISARFIKWREERKTMQLTNLTFPTPKGNRFSRSYVCHR</sequence>
<keyword evidence="2" id="KW-1185">Reference proteome</keyword>
<dbReference type="Proteomes" id="UP000265462">
    <property type="component" value="Chromosome"/>
</dbReference>
<evidence type="ECO:0000313" key="2">
    <source>
        <dbReference type="Proteomes" id="UP000265462"/>
    </source>
</evidence>
<protein>
    <recommendedName>
        <fullName evidence="3">Transposase</fullName>
    </recommendedName>
</protein>
<organism evidence="1 2">
    <name type="scientific">Bacillus caldolyticus</name>
    <dbReference type="NCBI Taxonomy" id="1394"/>
    <lineage>
        <taxon>Bacteria</taxon>
        <taxon>Bacillati</taxon>
        <taxon>Bacillota</taxon>
        <taxon>Bacilli</taxon>
        <taxon>Bacillales</taxon>
        <taxon>Anoxybacillaceae</taxon>
        <taxon>Geobacillus</taxon>
        <taxon>Geobacillus thermoleovorans group</taxon>
    </lineage>
</organism>
<proteinExistence type="predicted"/>
<reference evidence="1 2" key="1">
    <citation type="submission" date="2018-02" db="EMBL/GenBank/DDBJ databases">
        <title>Complete genome and methylome analysis of Bacillus caldolyticus.</title>
        <authorList>
            <person name="Fomenkov A.I."/>
            <person name="Mersha F."/>
            <person name="Vincze T."/>
            <person name="Roberts R.J."/>
        </authorList>
    </citation>
    <scope>NUCLEOTIDE SEQUENCE [LARGE SCALE GENOMIC DNA]</scope>
    <source>
        <strain evidence="1 2">NEB414</strain>
    </source>
</reference>
<evidence type="ECO:0000313" key="1">
    <source>
        <dbReference type="EMBL" id="AUI37169.1"/>
    </source>
</evidence>
<gene>
    <name evidence="1" type="ORF">CWI35_12180</name>
</gene>
<dbReference type="EMBL" id="CP025074">
    <property type="protein sequence ID" value="AUI37169.1"/>
    <property type="molecule type" value="Genomic_DNA"/>
</dbReference>
<evidence type="ECO:0008006" key="3">
    <source>
        <dbReference type="Google" id="ProtNLM"/>
    </source>
</evidence>